<reference evidence="2" key="1">
    <citation type="submission" date="2020-01" db="EMBL/GenBank/DDBJ databases">
        <authorList>
            <person name="Meier V. D."/>
            <person name="Meier V D."/>
        </authorList>
    </citation>
    <scope>NUCLEOTIDE SEQUENCE</scope>
    <source>
        <strain evidence="2">HLG_WM_MAG_03</strain>
    </source>
</reference>
<sequence length="306" mass="36759">MPYKNTEQEYELKQLKSKNDKVKSQYIHFCQQNEGRERSLVTFTIPSMENKQKQLLAIKQIKNYFSKRLQSLKCNVQYFMVIELGASRNNPHLHAQLFYEKENKLKIEKAHDKTLKEFSLKKERCKIVYDDKKISSTSSYNYSIKEFDNKQLSDEEILLLDKVRKELKTGANKYIQFHSKSRPSQTQPIYKHFWFKHGMTYNNVNELFNGYARRFNIPSESFYIKFKYPCFRLGNTVIVIDIVKLYELILLKLLFLNLLKSSERCIYCNKSYIYKELKSISFINSYRSRELRIKKKLLTLNSHQYI</sequence>
<accession>A0A6S6SLY1</accession>
<evidence type="ECO:0000313" key="2">
    <source>
        <dbReference type="EMBL" id="CAA6803955.1"/>
    </source>
</evidence>
<proteinExistence type="predicted"/>
<evidence type="ECO:0000259" key="1">
    <source>
        <dbReference type="Pfam" id="PF23343"/>
    </source>
</evidence>
<gene>
    <name evidence="2" type="ORF">HELGO_WM35344</name>
</gene>
<dbReference type="EMBL" id="CACVAR010000121">
    <property type="protein sequence ID" value="CAA6803955.1"/>
    <property type="molecule type" value="Genomic_DNA"/>
</dbReference>
<dbReference type="InterPro" id="IPR056906">
    <property type="entry name" value="ORF2/G2P_dom"/>
</dbReference>
<name>A0A6S6SLY1_9BACT</name>
<feature type="domain" description="Replication-associated protein ORF2/G2P" evidence="1">
    <location>
        <begin position="40"/>
        <end position="116"/>
    </location>
</feature>
<dbReference type="Pfam" id="PF23343">
    <property type="entry name" value="REP_ORF2-G2P"/>
    <property type="match status" value="1"/>
</dbReference>
<dbReference type="AlphaFoldDB" id="A0A6S6SLY1"/>
<protein>
    <recommendedName>
        <fullName evidence="1">Replication-associated protein ORF2/G2P domain-containing protein</fullName>
    </recommendedName>
</protein>
<organism evidence="2">
    <name type="scientific">uncultured Sulfurovum sp</name>
    <dbReference type="NCBI Taxonomy" id="269237"/>
    <lineage>
        <taxon>Bacteria</taxon>
        <taxon>Pseudomonadati</taxon>
        <taxon>Campylobacterota</taxon>
        <taxon>Epsilonproteobacteria</taxon>
        <taxon>Campylobacterales</taxon>
        <taxon>Sulfurovaceae</taxon>
        <taxon>Sulfurovum</taxon>
        <taxon>environmental samples</taxon>
    </lineage>
</organism>